<dbReference type="Pfam" id="PF12893">
    <property type="entry name" value="Lumazine_bd_2"/>
    <property type="match status" value="1"/>
</dbReference>
<feature type="chain" id="PRO_5011499504" evidence="1">
    <location>
        <begin position="23"/>
        <end position="141"/>
    </location>
</feature>
<name>A0A1I6P5R2_9SPHI</name>
<dbReference type="Gene3D" id="3.10.450.50">
    <property type="match status" value="1"/>
</dbReference>
<protein>
    <submittedName>
        <fullName evidence="2">Putative lumazine-binding</fullName>
    </submittedName>
</protein>
<organism evidence="2 3">
    <name type="scientific">Sphingobacterium wenxiniae</name>
    <dbReference type="NCBI Taxonomy" id="683125"/>
    <lineage>
        <taxon>Bacteria</taxon>
        <taxon>Pseudomonadati</taxon>
        <taxon>Bacteroidota</taxon>
        <taxon>Sphingobacteriia</taxon>
        <taxon>Sphingobacteriales</taxon>
        <taxon>Sphingobacteriaceae</taxon>
        <taxon>Sphingobacterium</taxon>
    </lineage>
</organism>
<keyword evidence="3" id="KW-1185">Reference proteome</keyword>
<accession>A0A1I6P5R2</accession>
<dbReference type="SUPFAM" id="SSF54427">
    <property type="entry name" value="NTF2-like"/>
    <property type="match status" value="1"/>
</dbReference>
<evidence type="ECO:0000256" key="1">
    <source>
        <dbReference type="SAM" id="SignalP"/>
    </source>
</evidence>
<dbReference type="RefSeq" id="WP_093363367.1">
    <property type="nucleotide sequence ID" value="NZ_FOZZ01000001.1"/>
</dbReference>
<dbReference type="InterPro" id="IPR039437">
    <property type="entry name" value="FrzH/put_lumazine-bd"/>
</dbReference>
<dbReference type="OrthoDB" id="764454at2"/>
<feature type="signal peptide" evidence="1">
    <location>
        <begin position="1"/>
        <end position="22"/>
    </location>
</feature>
<evidence type="ECO:0000313" key="3">
    <source>
        <dbReference type="Proteomes" id="UP000198785"/>
    </source>
</evidence>
<sequence>MKKTLATLATAFVMVASFSSFAAESPRPSKESKSTHMIDNYLASSTLGDITWNNALFAEDFEYRNLNNNDQFDKKAYMKFLKENKNKKYNCTTTYSILDENAQTCLAKATMVFENFTRVDYITLNNSEDGWKVSKVVTTYP</sequence>
<dbReference type="AlphaFoldDB" id="A0A1I6P5R2"/>
<dbReference type="EMBL" id="FOZZ01000001">
    <property type="protein sequence ID" value="SFS35410.1"/>
    <property type="molecule type" value="Genomic_DNA"/>
</dbReference>
<gene>
    <name evidence="2" type="ORF">SAMN05660206_101290</name>
</gene>
<dbReference type="InterPro" id="IPR032710">
    <property type="entry name" value="NTF2-like_dom_sf"/>
</dbReference>
<dbReference type="Proteomes" id="UP000198785">
    <property type="component" value="Unassembled WGS sequence"/>
</dbReference>
<dbReference type="STRING" id="683125.SAMN05660206_101290"/>
<keyword evidence="1" id="KW-0732">Signal</keyword>
<evidence type="ECO:0000313" key="2">
    <source>
        <dbReference type="EMBL" id="SFS35410.1"/>
    </source>
</evidence>
<proteinExistence type="predicted"/>
<reference evidence="2 3" key="1">
    <citation type="submission" date="2016-10" db="EMBL/GenBank/DDBJ databases">
        <authorList>
            <person name="de Groot N.N."/>
        </authorList>
    </citation>
    <scope>NUCLEOTIDE SEQUENCE [LARGE SCALE GENOMIC DNA]</scope>
    <source>
        <strain evidence="2 3">DSM 22789</strain>
    </source>
</reference>